<accession>A0A8S3ZEH5</accession>
<gene>
    <name evidence="2" type="ORF">CUNI_LOCUS13465</name>
</gene>
<dbReference type="Gene3D" id="3.10.100.10">
    <property type="entry name" value="Mannose-Binding Protein A, subunit A"/>
    <property type="match status" value="1"/>
</dbReference>
<keyword evidence="3" id="KW-1185">Reference proteome</keyword>
<dbReference type="CDD" id="cd00037">
    <property type="entry name" value="CLECT"/>
    <property type="match status" value="1"/>
</dbReference>
<dbReference type="Pfam" id="PF00059">
    <property type="entry name" value="Lectin_C"/>
    <property type="match status" value="1"/>
</dbReference>
<dbReference type="PANTHER" id="PTHR22803">
    <property type="entry name" value="MANNOSE, PHOSPHOLIPASE, LECTIN RECEPTOR RELATED"/>
    <property type="match status" value="1"/>
</dbReference>
<dbReference type="OrthoDB" id="6271941at2759"/>
<feature type="non-terminal residue" evidence="2">
    <location>
        <position position="71"/>
    </location>
</feature>
<dbReference type="PROSITE" id="PS50041">
    <property type="entry name" value="C_TYPE_LECTIN_2"/>
    <property type="match status" value="1"/>
</dbReference>
<evidence type="ECO:0000313" key="2">
    <source>
        <dbReference type="EMBL" id="CAG5127907.1"/>
    </source>
</evidence>
<dbReference type="InterPro" id="IPR001304">
    <property type="entry name" value="C-type_lectin-like"/>
</dbReference>
<organism evidence="2 3">
    <name type="scientific">Candidula unifasciata</name>
    <dbReference type="NCBI Taxonomy" id="100452"/>
    <lineage>
        <taxon>Eukaryota</taxon>
        <taxon>Metazoa</taxon>
        <taxon>Spiralia</taxon>
        <taxon>Lophotrochozoa</taxon>
        <taxon>Mollusca</taxon>
        <taxon>Gastropoda</taxon>
        <taxon>Heterobranchia</taxon>
        <taxon>Euthyneura</taxon>
        <taxon>Panpulmonata</taxon>
        <taxon>Eupulmonata</taxon>
        <taxon>Stylommatophora</taxon>
        <taxon>Helicina</taxon>
        <taxon>Helicoidea</taxon>
        <taxon>Geomitridae</taxon>
        <taxon>Candidula</taxon>
    </lineage>
</organism>
<dbReference type="InterPro" id="IPR016186">
    <property type="entry name" value="C-type_lectin-like/link_sf"/>
</dbReference>
<dbReference type="InterPro" id="IPR050111">
    <property type="entry name" value="C-type_lectin/snaclec_domain"/>
</dbReference>
<dbReference type="EMBL" id="CAJHNH020002849">
    <property type="protein sequence ID" value="CAG5127907.1"/>
    <property type="molecule type" value="Genomic_DNA"/>
</dbReference>
<proteinExistence type="predicted"/>
<feature type="non-terminal residue" evidence="2">
    <location>
        <position position="1"/>
    </location>
</feature>
<dbReference type="Proteomes" id="UP000678393">
    <property type="component" value="Unassembled WGS sequence"/>
</dbReference>
<name>A0A8S3ZEH5_9EUPU</name>
<comment type="caution">
    <text evidence="2">The sequence shown here is derived from an EMBL/GenBank/DDBJ whole genome shotgun (WGS) entry which is preliminary data.</text>
</comment>
<feature type="domain" description="C-type lectin" evidence="1">
    <location>
        <begin position="1"/>
        <end position="71"/>
    </location>
</feature>
<dbReference type="InterPro" id="IPR016187">
    <property type="entry name" value="CTDL_fold"/>
</dbReference>
<dbReference type="AlphaFoldDB" id="A0A8S3ZEH5"/>
<evidence type="ECO:0000259" key="1">
    <source>
        <dbReference type="PROSITE" id="PS50041"/>
    </source>
</evidence>
<reference evidence="2" key="1">
    <citation type="submission" date="2021-04" db="EMBL/GenBank/DDBJ databases">
        <authorList>
            <consortium name="Molecular Ecology Group"/>
        </authorList>
    </citation>
    <scope>NUCLEOTIDE SEQUENCE</scope>
</reference>
<evidence type="ECO:0000313" key="3">
    <source>
        <dbReference type="Proteomes" id="UP000678393"/>
    </source>
</evidence>
<protein>
    <recommendedName>
        <fullName evidence="1">C-type lectin domain-containing protein</fullName>
    </recommendedName>
</protein>
<dbReference type="SUPFAM" id="SSF56436">
    <property type="entry name" value="C-type lectin-like"/>
    <property type="match status" value="1"/>
</dbReference>
<sequence>KLCQSLGAKLVEIDTKEENDCIVHEIQSIDFGTAWIGLTDNGTEGQWRWSTNRAPGSFRNWASGNPDNYLG</sequence>